<dbReference type="GO" id="GO:0006633">
    <property type="term" value="P:fatty acid biosynthetic process"/>
    <property type="evidence" value="ECO:0007669"/>
    <property type="project" value="UniProtKB-UniRule"/>
</dbReference>
<dbReference type="NCBIfam" id="TIGR00182">
    <property type="entry name" value="plsX"/>
    <property type="match status" value="1"/>
</dbReference>
<proteinExistence type="inferred from homology"/>
<keyword evidence="4 10" id="KW-0808">Transferase</keyword>
<evidence type="ECO:0000256" key="8">
    <source>
        <dbReference type="ARBA" id="ARBA00024069"/>
    </source>
</evidence>
<comment type="function">
    <text evidence="10">Catalyzes the reversible formation of acyl-phosphate (acyl-PO(4)) from acyl-[acyl-carrier-protein] (acyl-ACP). This enzyme utilizes acyl-ACP as fatty acyl donor, but not acyl-CoA.</text>
</comment>
<dbReference type="PANTHER" id="PTHR30100:SF1">
    <property type="entry name" value="PHOSPHATE ACYLTRANSFERASE"/>
    <property type="match status" value="1"/>
</dbReference>
<evidence type="ECO:0000256" key="7">
    <source>
        <dbReference type="ARBA" id="ARBA00023264"/>
    </source>
</evidence>
<comment type="caution">
    <text evidence="11">The sequence shown here is derived from an EMBL/GenBank/DDBJ whole genome shotgun (WGS) entry which is preliminary data.</text>
</comment>
<accession>A0A918XQY8</accession>
<comment type="pathway">
    <text evidence="10">Lipid metabolism; phospholipid metabolism.</text>
</comment>
<dbReference type="RefSeq" id="WP_189988604.1">
    <property type="nucleotide sequence ID" value="NZ_BMZS01000003.1"/>
</dbReference>
<evidence type="ECO:0000256" key="2">
    <source>
        <dbReference type="ARBA" id="ARBA00022490"/>
    </source>
</evidence>
<organism evidence="11 12">
    <name type="scientific">Thalassobaculum fulvum</name>
    <dbReference type="NCBI Taxonomy" id="1633335"/>
    <lineage>
        <taxon>Bacteria</taxon>
        <taxon>Pseudomonadati</taxon>
        <taxon>Pseudomonadota</taxon>
        <taxon>Alphaproteobacteria</taxon>
        <taxon>Rhodospirillales</taxon>
        <taxon>Thalassobaculaceae</taxon>
        <taxon>Thalassobaculum</taxon>
    </lineage>
</organism>
<evidence type="ECO:0000256" key="10">
    <source>
        <dbReference type="HAMAP-Rule" id="MF_00019"/>
    </source>
</evidence>
<evidence type="ECO:0000256" key="4">
    <source>
        <dbReference type="ARBA" id="ARBA00022679"/>
    </source>
</evidence>
<sequence>MSRSLTIAVDAMGGDRAPEMVIRGADAALERDPDLAFILVGDEARIRPLVAKTRRLKKSNPEILHTDKAVGAAEKPSAALRTGRGSSMRIAIDLVGEKRADCVVSAGNTGALMAMAKFVFRTVPGIDRPAIAGFFPTLRGESAMLDLGANIDCDATNLVQFAIMGQIFARSVLGLERPVVGLLNVGSEEQKGHEAIREAATALRGITDMPFDFHGFVEGDDIPSGTVDVIVTDGFSGNIALKTAEGTARLIGQFLRDAFRSSLVSKIGYLLARSAVGQLRQRMDPRRYNGAVFLGLNGIAVKSHGGTDALGFANAIGVAADMARHGFLETVKRELAAVGFDKTNDERKVVATA</sequence>
<evidence type="ECO:0000256" key="9">
    <source>
        <dbReference type="ARBA" id="ARBA00046608"/>
    </source>
</evidence>
<name>A0A918XQY8_9PROT</name>
<keyword evidence="6 10" id="KW-0594">Phospholipid biosynthesis</keyword>
<dbReference type="PIRSF" id="PIRSF002465">
    <property type="entry name" value="Phsphlp_syn_PlsX"/>
    <property type="match status" value="1"/>
</dbReference>
<dbReference type="GO" id="GO:0043811">
    <property type="term" value="F:phosphate:acyl-[acyl carrier protein] acyltransferase activity"/>
    <property type="evidence" value="ECO:0007669"/>
    <property type="project" value="UniProtKB-UniRule"/>
</dbReference>
<dbReference type="Gene3D" id="3.40.718.10">
    <property type="entry name" value="Isopropylmalate Dehydrogenase"/>
    <property type="match status" value="1"/>
</dbReference>
<dbReference type="EMBL" id="BMZS01000003">
    <property type="protein sequence ID" value="GHD47594.1"/>
    <property type="molecule type" value="Genomic_DNA"/>
</dbReference>
<dbReference type="HAMAP" id="MF_00019">
    <property type="entry name" value="PlsX"/>
    <property type="match status" value="1"/>
</dbReference>
<keyword evidence="12" id="KW-1185">Reference proteome</keyword>
<gene>
    <name evidence="10 11" type="primary">plsX</name>
    <name evidence="11" type="ORF">GCM10017083_18140</name>
</gene>
<keyword evidence="11" id="KW-0012">Acyltransferase</keyword>
<comment type="catalytic activity">
    <reaction evidence="1 10">
        <text>a fatty acyl-[ACP] + phosphate = an acyl phosphate + holo-[ACP]</text>
        <dbReference type="Rhea" id="RHEA:42292"/>
        <dbReference type="Rhea" id="RHEA-COMP:9685"/>
        <dbReference type="Rhea" id="RHEA-COMP:14125"/>
        <dbReference type="ChEBI" id="CHEBI:43474"/>
        <dbReference type="ChEBI" id="CHEBI:59918"/>
        <dbReference type="ChEBI" id="CHEBI:64479"/>
        <dbReference type="ChEBI" id="CHEBI:138651"/>
        <dbReference type="EC" id="2.3.1.274"/>
    </reaction>
</comment>
<dbReference type="InterPro" id="IPR012281">
    <property type="entry name" value="Phospholipid_synth_PlsX-like"/>
</dbReference>
<evidence type="ECO:0000256" key="3">
    <source>
        <dbReference type="ARBA" id="ARBA00022516"/>
    </source>
</evidence>
<keyword evidence="2 10" id="KW-0963">Cytoplasm</keyword>
<dbReference type="Proteomes" id="UP000630353">
    <property type="component" value="Unassembled WGS sequence"/>
</dbReference>
<keyword evidence="5 10" id="KW-0443">Lipid metabolism</keyword>
<dbReference type="EC" id="2.3.1.274" evidence="8 10"/>
<evidence type="ECO:0000256" key="6">
    <source>
        <dbReference type="ARBA" id="ARBA00023209"/>
    </source>
</evidence>
<evidence type="ECO:0000256" key="5">
    <source>
        <dbReference type="ARBA" id="ARBA00023098"/>
    </source>
</evidence>
<protein>
    <recommendedName>
        <fullName evidence="8 10">Phosphate acyltransferase</fullName>
        <ecNumber evidence="8 10">2.3.1.274</ecNumber>
    </recommendedName>
    <alternativeName>
        <fullName evidence="10">Acyl-ACP phosphotransacylase</fullName>
    </alternativeName>
    <alternativeName>
        <fullName evidence="10">Acyl-[acyl-carrier-protein]--phosphate acyltransferase</fullName>
    </alternativeName>
    <alternativeName>
        <fullName evidence="10">Phosphate-acyl-ACP acyltransferase</fullName>
    </alternativeName>
</protein>
<dbReference type="AlphaFoldDB" id="A0A918XQY8"/>
<keyword evidence="3 10" id="KW-0444">Lipid biosynthesis</keyword>
<dbReference type="InterPro" id="IPR003664">
    <property type="entry name" value="FA_synthesis"/>
</dbReference>
<evidence type="ECO:0000256" key="1">
    <source>
        <dbReference type="ARBA" id="ARBA00001232"/>
    </source>
</evidence>
<reference evidence="11" key="1">
    <citation type="journal article" date="2014" name="Int. J. Syst. Evol. Microbiol.">
        <title>Complete genome sequence of Corynebacterium casei LMG S-19264T (=DSM 44701T), isolated from a smear-ripened cheese.</title>
        <authorList>
            <consortium name="US DOE Joint Genome Institute (JGI-PGF)"/>
            <person name="Walter F."/>
            <person name="Albersmeier A."/>
            <person name="Kalinowski J."/>
            <person name="Ruckert C."/>
        </authorList>
    </citation>
    <scope>NUCLEOTIDE SEQUENCE</scope>
    <source>
        <strain evidence="11">KCTC 42651</strain>
    </source>
</reference>
<evidence type="ECO:0000313" key="12">
    <source>
        <dbReference type="Proteomes" id="UP000630353"/>
    </source>
</evidence>
<dbReference type="PANTHER" id="PTHR30100">
    <property type="entry name" value="FATTY ACID/PHOSPHOLIPID SYNTHESIS PROTEIN PLSX"/>
    <property type="match status" value="1"/>
</dbReference>
<comment type="similarity">
    <text evidence="10">Belongs to the PlsX family.</text>
</comment>
<comment type="subunit">
    <text evidence="9 10">Homodimer. Probably interacts with PlsY.</text>
</comment>
<evidence type="ECO:0000313" key="11">
    <source>
        <dbReference type="EMBL" id="GHD47594.1"/>
    </source>
</evidence>
<dbReference type="SUPFAM" id="SSF53659">
    <property type="entry name" value="Isocitrate/Isopropylmalate dehydrogenase-like"/>
    <property type="match status" value="1"/>
</dbReference>
<dbReference type="GO" id="GO:0008654">
    <property type="term" value="P:phospholipid biosynthetic process"/>
    <property type="evidence" value="ECO:0007669"/>
    <property type="project" value="UniProtKB-KW"/>
</dbReference>
<dbReference type="Pfam" id="PF02504">
    <property type="entry name" value="FA_synthesis"/>
    <property type="match status" value="1"/>
</dbReference>
<comment type="subcellular location">
    <subcellularLocation>
        <location evidence="10">Cytoplasm</location>
    </subcellularLocation>
    <text evidence="10">Associated with the membrane possibly through PlsY.</text>
</comment>
<keyword evidence="7 10" id="KW-1208">Phospholipid metabolism</keyword>
<reference evidence="11" key="2">
    <citation type="submission" date="2020-09" db="EMBL/GenBank/DDBJ databases">
        <authorList>
            <person name="Sun Q."/>
            <person name="Kim S."/>
        </authorList>
    </citation>
    <scope>NUCLEOTIDE SEQUENCE</scope>
    <source>
        <strain evidence="11">KCTC 42651</strain>
    </source>
</reference>
<dbReference type="GO" id="GO:0005737">
    <property type="term" value="C:cytoplasm"/>
    <property type="evidence" value="ECO:0007669"/>
    <property type="project" value="UniProtKB-SubCell"/>
</dbReference>